<evidence type="ECO:0000256" key="2">
    <source>
        <dbReference type="ARBA" id="ARBA00007613"/>
    </source>
</evidence>
<dbReference type="Proteomes" id="UP001549749">
    <property type="component" value="Unassembled WGS sequence"/>
</dbReference>
<dbReference type="RefSeq" id="WP_354658637.1">
    <property type="nucleotide sequence ID" value="NZ_JBEXAC010000001.1"/>
</dbReference>
<evidence type="ECO:0000256" key="5">
    <source>
        <dbReference type="ARBA" id="ARBA00022692"/>
    </source>
</evidence>
<name>A0ABV2T0V3_9BACT</name>
<evidence type="ECO:0000256" key="7">
    <source>
        <dbReference type="ARBA" id="ARBA00023237"/>
    </source>
</evidence>
<evidence type="ECO:0000256" key="1">
    <source>
        <dbReference type="ARBA" id="ARBA00004442"/>
    </source>
</evidence>
<keyword evidence="5" id="KW-0812">Transmembrane</keyword>
<comment type="subcellular location">
    <subcellularLocation>
        <location evidence="1">Cell outer membrane</location>
    </subcellularLocation>
</comment>
<organism evidence="9 10">
    <name type="scientific">Chitinophaga defluvii</name>
    <dbReference type="NCBI Taxonomy" id="3163343"/>
    <lineage>
        <taxon>Bacteria</taxon>
        <taxon>Pseudomonadati</taxon>
        <taxon>Bacteroidota</taxon>
        <taxon>Chitinophagia</taxon>
        <taxon>Chitinophagales</taxon>
        <taxon>Chitinophagaceae</taxon>
        <taxon>Chitinophaga</taxon>
    </lineage>
</organism>
<evidence type="ECO:0000256" key="4">
    <source>
        <dbReference type="ARBA" id="ARBA00022452"/>
    </source>
</evidence>
<dbReference type="Gene3D" id="1.20.1600.10">
    <property type="entry name" value="Outer membrane efflux proteins (OEP)"/>
    <property type="match status" value="1"/>
</dbReference>
<protein>
    <submittedName>
        <fullName evidence="9">TolC family protein</fullName>
    </submittedName>
</protein>
<reference evidence="9 10" key="1">
    <citation type="submission" date="2024-06" db="EMBL/GenBank/DDBJ databases">
        <title>Chitinophaga defluvii sp. nov., isolated from municipal sewage.</title>
        <authorList>
            <person name="Zhang L."/>
        </authorList>
    </citation>
    <scope>NUCLEOTIDE SEQUENCE [LARGE SCALE GENOMIC DNA]</scope>
    <source>
        <strain evidence="9 10">H8</strain>
    </source>
</reference>
<keyword evidence="3" id="KW-0813">Transport</keyword>
<comment type="similarity">
    <text evidence="2">Belongs to the outer membrane factor (OMF) (TC 1.B.17) family.</text>
</comment>
<dbReference type="PANTHER" id="PTHR30026">
    <property type="entry name" value="OUTER MEMBRANE PROTEIN TOLC"/>
    <property type="match status" value="1"/>
</dbReference>
<dbReference type="InterPro" id="IPR051906">
    <property type="entry name" value="TolC-like"/>
</dbReference>
<keyword evidence="7" id="KW-0998">Cell outer membrane</keyword>
<proteinExistence type="inferred from homology"/>
<evidence type="ECO:0000313" key="9">
    <source>
        <dbReference type="EMBL" id="MET6995990.1"/>
    </source>
</evidence>
<evidence type="ECO:0000256" key="6">
    <source>
        <dbReference type="ARBA" id="ARBA00023136"/>
    </source>
</evidence>
<dbReference type="InterPro" id="IPR003423">
    <property type="entry name" value="OMP_efflux"/>
</dbReference>
<sequence>MNTGIWCLVTLTLGIAGMPVRAAVPIPQDTIHKIDLNTALSITRSHYPAIKAKAALTEAAKSDVSVARMEYLPQLIVQDQYLYASTNNVQGAAYSNGGTTLSVTGGTRDHNVYQGVWTSYATMLIDWKFFNFGKVKANVQVAEQAQQKSRLEYENEIFRQQVKVADAYLLLIAMQQFVGVQQQNLERAEMFRSAILANTLSGLRPGVDSSLANAEVAKARLMLQQAVQEAKVQELRLSENMGLPQQALEIDTAGLTNTLPALGAAPDAVDSLHAPFIRYYKSMIDLQESKASATKRTVYPSLSFLSAGWARGSGIDNITGHLNSAIWEGIQPRALNYMVGVAFRWNILSVPLVKRQYNSELQRVAYAKELYNEATLKTNTQLATAKLQLTTALQQLEQAPLQYDAALQAYKQSQARYRSGLSTMPELYQALYTLNRATADQLTAYNNVWRAVLLQSAAAGDLSLFTKLLRN</sequence>
<dbReference type="PANTHER" id="PTHR30026:SF20">
    <property type="entry name" value="OUTER MEMBRANE PROTEIN TOLC"/>
    <property type="match status" value="1"/>
</dbReference>
<gene>
    <name evidence="9" type="ORF">ABR189_01360</name>
</gene>
<evidence type="ECO:0000313" key="10">
    <source>
        <dbReference type="Proteomes" id="UP001549749"/>
    </source>
</evidence>
<keyword evidence="8" id="KW-0732">Signal</keyword>
<keyword evidence="6" id="KW-0472">Membrane</keyword>
<keyword evidence="4" id="KW-1134">Transmembrane beta strand</keyword>
<comment type="caution">
    <text evidence="9">The sequence shown here is derived from an EMBL/GenBank/DDBJ whole genome shotgun (WGS) entry which is preliminary data.</text>
</comment>
<dbReference type="Pfam" id="PF02321">
    <property type="entry name" value="OEP"/>
    <property type="match status" value="2"/>
</dbReference>
<feature type="signal peptide" evidence="8">
    <location>
        <begin position="1"/>
        <end position="22"/>
    </location>
</feature>
<evidence type="ECO:0000256" key="3">
    <source>
        <dbReference type="ARBA" id="ARBA00022448"/>
    </source>
</evidence>
<accession>A0ABV2T0V3</accession>
<evidence type="ECO:0000256" key="8">
    <source>
        <dbReference type="SAM" id="SignalP"/>
    </source>
</evidence>
<feature type="chain" id="PRO_5045611168" evidence="8">
    <location>
        <begin position="23"/>
        <end position="471"/>
    </location>
</feature>
<dbReference type="SUPFAM" id="SSF56954">
    <property type="entry name" value="Outer membrane efflux proteins (OEP)"/>
    <property type="match status" value="1"/>
</dbReference>
<dbReference type="EMBL" id="JBEXAC010000001">
    <property type="protein sequence ID" value="MET6995990.1"/>
    <property type="molecule type" value="Genomic_DNA"/>
</dbReference>
<keyword evidence="10" id="KW-1185">Reference proteome</keyword>